<proteinExistence type="predicted"/>
<sequence>MYTIQTQSQSLVLQNPTHRAEIYLHGGLLNQFAIQQSNGTWHNAIDAFASPDDARANLINGFHGAKLSPYACRLRHGEYSFAGKHYRCDKHRLGNHAIHGLMYDADFVLEQSHADADSAWALLRSDFAPDENGFPFAYQIQIQYKLNQHGLSIATQIINTGTQAMPLVDGWHPYFTLGGKVNDWTLHINTTQMLEFDADLLPTGKLLADTRFTNGATLNDTTLDNCFVLDSVQKAACTLSNNAFKLSIFADANYPYLQAYTPPERTSIALENLSGAPDAFNNGMGLITLHAGKSRTFVTRYVLEQA</sequence>
<reference evidence="1 2" key="1">
    <citation type="submission" date="2018-06" db="EMBL/GenBank/DDBJ databases">
        <authorList>
            <consortium name="Pathogen Informatics"/>
            <person name="Doyle S."/>
        </authorList>
    </citation>
    <scope>NUCLEOTIDE SEQUENCE [LARGE SCALE GENOMIC DNA]</scope>
    <source>
        <strain evidence="1 2">NCTC10529</strain>
    </source>
</reference>
<dbReference type="GO" id="GO:0030246">
    <property type="term" value="F:carbohydrate binding"/>
    <property type="evidence" value="ECO:0007669"/>
    <property type="project" value="InterPro"/>
</dbReference>
<dbReference type="GO" id="GO:0006006">
    <property type="term" value="P:glucose metabolic process"/>
    <property type="evidence" value="ECO:0007669"/>
    <property type="project" value="TreeGrafter"/>
</dbReference>
<dbReference type="GeneID" id="93262251"/>
<dbReference type="RefSeq" id="WP_003785488.1">
    <property type="nucleotide sequence ID" value="NZ_CP091518.1"/>
</dbReference>
<dbReference type="GO" id="GO:0004034">
    <property type="term" value="F:aldose 1-epimerase activity"/>
    <property type="evidence" value="ECO:0007669"/>
    <property type="project" value="TreeGrafter"/>
</dbReference>
<dbReference type="AlphaFoldDB" id="A0AAX2J380"/>
<evidence type="ECO:0000313" key="1">
    <source>
        <dbReference type="EMBL" id="SQH24759.1"/>
    </source>
</evidence>
<evidence type="ECO:0000313" key="2">
    <source>
        <dbReference type="Proteomes" id="UP000248598"/>
    </source>
</evidence>
<dbReference type="PANTHER" id="PTHR10091">
    <property type="entry name" value="ALDOSE-1-EPIMERASE"/>
    <property type="match status" value="1"/>
</dbReference>
<dbReference type="EMBL" id="LS483426">
    <property type="protein sequence ID" value="SQH24759.1"/>
    <property type="molecule type" value="Genomic_DNA"/>
</dbReference>
<dbReference type="Gene3D" id="2.70.98.10">
    <property type="match status" value="1"/>
</dbReference>
<dbReference type="InterPro" id="IPR011013">
    <property type="entry name" value="Gal_mutarotase_sf_dom"/>
</dbReference>
<dbReference type="GO" id="GO:0033499">
    <property type="term" value="P:galactose catabolic process via UDP-galactose, Leloir pathway"/>
    <property type="evidence" value="ECO:0007669"/>
    <property type="project" value="TreeGrafter"/>
</dbReference>
<dbReference type="PANTHER" id="PTHR10091:SF0">
    <property type="entry name" value="GALACTOSE MUTAROTASE"/>
    <property type="match status" value="1"/>
</dbReference>
<dbReference type="SUPFAM" id="SSF74650">
    <property type="entry name" value="Galactose mutarotase-like"/>
    <property type="match status" value="1"/>
</dbReference>
<accession>A0AAX2J380</accession>
<dbReference type="InterPro" id="IPR014718">
    <property type="entry name" value="GH-type_carb-bd"/>
</dbReference>
<name>A0AAX2J380_KINKI</name>
<protein>
    <submittedName>
        <fullName evidence="1">Aldose-1-epimerase</fullName>
    </submittedName>
</protein>
<organism evidence="1 2">
    <name type="scientific">Kingella kingae</name>
    <dbReference type="NCBI Taxonomy" id="504"/>
    <lineage>
        <taxon>Bacteria</taxon>
        <taxon>Pseudomonadati</taxon>
        <taxon>Pseudomonadota</taxon>
        <taxon>Betaproteobacteria</taxon>
        <taxon>Neisseriales</taxon>
        <taxon>Neisseriaceae</taxon>
        <taxon>Kingella</taxon>
    </lineage>
</organism>
<dbReference type="Proteomes" id="UP000248598">
    <property type="component" value="Chromosome 1"/>
</dbReference>
<dbReference type="InterPro" id="IPR008183">
    <property type="entry name" value="Aldose_1/G6P_1-epimerase"/>
</dbReference>
<dbReference type="CDD" id="cd01081">
    <property type="entry name" value="Aldose_epim"/>
    <property type="match status" value="1"/>
</dbReference>
<dbReference type="Pfam" id="PF01263">
    <property type="entry name" value="Aldose_epim"/>
    <property type="match status" value="1"/>
</dbReference>
<gene>
    <name evidence="1" type="ORF">NCTC10529_00951</name>
</gene>